<feature type="non-terminal residue" evidence="1">
    <location>
        <position position="1"/>
    </location>
</feature>
<gene>
    <name evidence="1" type="ORF">g.3056</name>
</gene>
<name>A0A1E1W587_PECGO</name>
<organism evidence="1">
    <name type="scientific">Pectinophora gossypiella</name>
    <name type="common">Cotton pink bollworm</name>
    <name type="synonym">Depressaria gossypiella</name>
    <dbReference type="NCBI Taxonomy" id="13191"/>
    <lineage>
        <taxon>Eukaryota</taxon>
        <taxon>Metazoa</taxon>
        <taxon>Ecdysozoa</taxon>
        <taxon>Arthropoda</taxon>
        <taxon>Hexapoda</taxon>
        <taxon>Insecta</taxon>
        <taxon>Pterygota</taxon>
        <taxon>Neoptera</taxon>
        <taxon>Endopterygota</taxon>
        <taxon>Lepidoptera</taxon>
        <taxon>Glossata</taxon>
        <taxon>Ditrysia</taxon>
        <taxon>Gelechioidea</taxon>
        <taxon>Gelechiidae</taxon>
        <taxon>Apatetrinae</taxon>
        <taxon>Pectinophora</taxon>
    </lineage>
</organism>
<dbReference type="EMBL" id="GDQN01008945">
    <property type="protein sequence ID" value="JAT82109.1"/>
    <property type="molecule type" value="Transcribed_RNA"/>
</dbReference>
<proteinExistence type="predicted"/>
<reference evidence="1" key="1">
    <citation type="submission" date="2015-09" db="EMBL/GenBank/DDBJ databases">
        <title>De novo assembly of Pectinophora gossypiella (Pink Bollworm) gut transcriptome.</title>
        <authorList>
            <person name="Tassone E.E."/>
        </authorList>
    </citation>
    <scope>NUCLEOTIDE SEQUENCE</scope>
</reference>
<evidence type="ECO:0000313" key="1">
    <source>
        <dbReference type="EMBL" id="JAT82109.1"/>
    </source>
</evidence>
<sequence length="110" mass="11874">VVASQSPSIVSDTLRAPATLSCNRCLRSSMGSAIRSSHTVRNVVRTGETAALQQKRNDGLVKDITTPSSNSISIHSPLADRQQDSLSLYPKRGRNEIYGYVGDNNQNISS</sequence>
<protein>
    <submittedName>
        <fullName evidence="1">Uncharacterized protein</fullName>
    </submittedName>
</protein>
<accession>A0A1E1W587</accession>
<feature type="non-terminal residue" evidence="1">
    <location>
        <position position="110"/>
    </location>
</feature>
<dbReference type="AlphaFoldDB" id="A0A1E1W587"/>